<dbReference type="AlphaFoldDB" id="A0A8H5Z9Q6"/>
<accession>A0A8H5Z9Q6</accession>
<evidence type="ECO:0000313" key="3">
    <source>
        <dbReference type="Proteomes" id="UP000624244"/>
    </source>
</evidence>
<organism evidence="2 3">
    <name type="scientific">Cochliobolus sativus</name>
    <name type="common">Common root rot and spot blotch fungus</name>
    <name type="synonym">Bipolaris sorokiniana</name>
    <dbReference type="NCBI Taxonomy" id="45130"/>
    <lineage>
        <taxon>Eukaryota</taxon>
        <taxon>Fungi</taxon>
        <taxon>Dikarya</taxon>
        <taxon>Ascomycota</taxon>
        <taxon>Pezizomycotina</taxon>
        <taxon>Dothideomycetes</taxon>
        <taxon>Pleosporomycetidae</taxon>
        <taxon>Pleosporales</taxon>
        <taxon>Pleosporineae</taxon>
        <taxon>Pleosporaceae</taxon>
        <taxon>Bipolaris</taxon>
    </lineage>
</organism>
<reference evidence="2" key="1">
    <citation type="submission" date="2019-11" db="EMBL/GenBank/DDBJ databases">
        <title>Bipolaris sorokiniana Genome sequencing.</title>
        <authorList>
            <person name="Wang H."/>
        </authorList>
    </citation>
    <scope>NUCLEOTIDE SEQUENCE</scope>
</reference>
<sequence>MIIDLNKILLLLAAAGTIHAGIIRANEDYEYGLDSRKNLKLARLSHPFSATQICRYAAMVMTPRRTNAGCVALHGMVVYPNLMEQPTALKNQLFD</sequence>
<name>A0A8H5Z9Q6_COCSA</name>
<feature type="signal peptide" evidence="1">
    <location>
        <begin position="1"/>
        <end position="20"/>
    </location>
</feature>
<proteinExistence type="predicted"/>
<dbReference type="EMBL" id="WNKQ01000025">
    <property type="protein sequence ID" value="KAF5844264.1"/>
    <property type="molecule type" value="Genomic_DNA"/>
</dbReference>
<feature type="chain" id="PRO_5034552397" evidence="1">
    <location>
        <begin position="21"/>
        <end position="95"/>
    </location>
</feature>
<protein>
    <submittedName>
        <fullName evidence="2">Uncharacterized protein</fullName>
    </submittedName>
</protein>
<comment type="caution">
    <text evidence="2">The sequence shown here is derived from an EMBL/GenBank/DDBJ whole genome shotgun (WGS) entry which is preliminary data.</text>
</comment>
<gene>
    <name evidence="2" type="ORF">GGP41_002803</name>
</gene>
<dbReference type="Proteomes" id="UP000624244">
    <property type="component" value="Unassembled WGS sequence"/>
</dbReference>
<evidence type="ECO:0000313" key="2">
    <source>
        <dbReference type="EMBL" id="KAF5844264.1"/>
    </source>
</evidence>
<evidence type="ECO:0000256" key="1">
    <source>
        <dbReference type="SAM" id="SignalP"/>
    </source>
</evidence>
<keyword evidence="1" id="KW-0732">Signal</keyword>